<comment type="subcellular location">
    <subcellularLocation>
        <location evidence="2 11">Cytoplasm</location>
    </subcellularLocation>
</comment>
<keyword evidence="9 11" id="KW-0704">Schiff base</keyword>
<keyword evidence="13" id="KW-1185">Reference proteome</keyword>
<dbReference type="NCBIfam" id="NF002881">
    <property type="entry name" value="PRK03343.1"/>
    <property type="match status" value="1"/>
</dbReference>
<evidence type="ECO:0000313" key="12">
    <source>
        <dbReference type="EMBL" id="MCJ8209228.1"/>
    </source>
</evidence>
<dbReference type="InterPro" id="IPR018225">
    <property type="entry name" value="Transaldolase_AS"/>
</dbReference>
<dbReference type="GO" id="GO:0004801">
    <property type="term" value="F:transaldolase activity"/>
    <property type="evidence" value="ECO:0007669"/>
    <property type="project" value="UniProtKB-UniRule"/>
</dbReference>
<feature type="active site" description="Schiff-base intermediate with substrate" evidence="11">
    <location>
        <position position="140"/>
    </location>
</feature>
<dbReference type="GO" id="GO:0005975">
    <property type="term" value="P:carbohydrate metabolic process"/>
    <property type="evidence" value="ECO:0007669"/>
    <property type="project" value="InterPro"/>
</dbReference>
<evidence type="ECO:0000256" key="9">
    <source>
        <dbReference type="ARBA" id="ARBA00023270"/>
    </source>
</evidence>
<evidence type="ECO:0000256" key="4">
    <source>
        <dbReference type="ARBA" id="ARBA00008426"/>
    </source>
</evidence>
<proteinExistence type="inferred from homology"/>
<evidence type="ECO:0000256" key="7">
    <source>
        <dbReference type="ARBA" id="ARBA00022679"/>
    </source>
</evidence>
<dbReference type="PROSITE" id="PS00958">
    <property type="entry name" value="TRANSALDOLASE_2"/>
    <property type="match status" value="1"/>
</dbReference>
<dbReference type="GO" id="GO:0006098">
    <property type="term" value="P:pentose-phosphate shunt"/>
    <property type="evidence" value="ECO:0007669"/>
    <property type="project" value="UniProtKB-UniRule"/>
</dbReference>
<keyword evidence="7 11" id="KW-0808">Transferase</keyword>
<evidence type="ECO:0000256" key="5">
    <source>
        <dbReference type="ARBA" id="ARBA00013151"/>
    </source>
</evidence>
<evidence type="ECO:0000256" key="2">
    <source>
        <dbReference type="ARBA" id="ARBA00004496"/>
    </source>
</evidence>
<dbReference type="HAMAP" id="MF_00493">
    <property type="entry name" value="Transaldolase_2"/>
    <property type="match status" value="1"/>
</dbReference>
<dbReference type="GO" id="GO:0005737">
    <property type="term" value="C:cytoplasm"/>
    <property type="evidence" value="ECO:0007669"/>
    <property type="project" value="UniProtKB-SubCell"/>
</dbReference>
<dbReference type="PANTHER" id="PTHR10683">
    <property type="entry name" value="TRANSALDOLASE"/>
    <property type="match status" value="1"/>
</dbReference>
<comment type="caution">
    <text evidence="12">The sequence shown here is derived from an EMBL/GenBank/DDBJ whole genome shotgun (WGS) entry which is preliminary data.</text>
</comment>
<evidence type="ECO:0000256" key="1">
    <source>
        <dbReference type="ARBA" id="ARBA00003518"/>
    </source>
</evidence>
<dbReference type="PROSITE" id="PS01054">
    <property type="entry name" value="TRANSALDOLASE_1"/>
    <property type="match status" value="1"/>
</dbReference>
<sequence>MKNPLARIPDFGQSIWLDYIRRSFTKGGELKKLIDEDGLRGVTSNPAIFEEAIAHSNDYDDTLAELSHQNLSPEEAFLKIAIEDVQTAADLFKGVYEETDGLDGYVSLEVSPGLALDTERSIKEARSSWETLDRKNVMIKIPGTEPGLPAIKQLISEGININVTLLFGLERYRAVAETYVDGLEERAAKGLPVDKVASVASFFLSRIDTMIDPMLDKIAQDDPEKANAAKKLKGKIAIASARDAYAIYKEVFGSERFKALQAKGAKPQRLLWASTSVKNKDYLELMYIEALIGPDTVNTLPKDTLNAYRENGNPASRLEEGLEEARYELYMLEDVVGIRLLDVTKKLEEEGIQKFVKPFDSLMKVIGEKSKQVSQ</sequence>
<dbReference type="PANTHER" id="PTHR10683:SF31">
    <property type="entry name" value="TRANSALDOLASE"/>
    <property type="match status" value="1"/>
</dbReference>
<accession>A0A9X1X1C1</accession>
<evidence type="ECO:0000256" key="3">
    <source>
        <dbReference type="ARBA" id="ARBA00004857"/>
    </source>
</evidence>
<gene>
    <name evidence="11 12" type="primary">tal</name>
    <name evidence="12" type="ORF">MUY27_05880</name>
</gene>
<dbReference type="NCBIfam" id="TIGR00876">
    <property type="entry name" value="tal_mycobact"/>
    <property type="match status" value="1"/>
</dbReference>
<dbReference type="InterPro" id="IPR013785">
    <property type="entry name" value="Aldolase_TIM"/>
</dbReference>
<dbReference type="AlphaFoldDB" id="A0A9X1X1C1"/>
<dbReference type="EMBL" id="JALJEJ010000002">
    <property type="protein sequence ID" value="MCJ8209228.1"/>
    <property type="molecule type" value="Genomic_DNA"/>
</dbReference>
<dbReference type="RefSeq" id="WP_245129057.1">
    <property type="nucleotide sequence ID" value="NZ_JALJEJ010000002.1"/>
</dbReference>
<protein>
    <recommendedName>
        <fullName evidence="5 11">Transaldolase</fullName>
        <ecNumber evidence="5 11">2.2.1.2</ecNumber>
    </recommendedName>
</protein>
<comment type="pathway">
    <text evidence="3 11">Carbohydrate degradation; pentose phosphate pathway; D-glyceraldehyde 3-phosphate and beta-D-fructose 6-phosphate from D-ribose 5-phosphate and D-xylulose 5-phosphate (non-oxidative stage): step 2/3.</text>
</comment>
<reference evidence="12" key="1">
    <citation type="submission" date="2022-04" db="EMBL/GenBank/DDBJ databases">
        <title>Mucilaginibacter sp. RS28 isolated from freshwater.</title>
        <authorList>
            <person name="Ko S.-R."/>
        </authorList>
    </citation>
    <scope>NUCLEOTIDE SEQUENCE</scope>
    <source>
        <strain evidence="12">RS28</strain>
    </source>
</reference>
<dbReference type="EC" id="2.2.1.2" evidence="5 11"/>
<dbReference type="Proteomes" id="UP001139450">
    <property type="component" value="Unassembled WGS sequence"/>
</dbReference>
<dbReference type="PIRSF" id="PIRSF036915">
    <property type="entry name" value="Trnald_Bac_Plnt"/>
    <property type="match status" value="1"/>
</dbReference>
<comment type="similarity">
    <text evidence="4 11">Belongs to the transaldolase family. Type 2 subfamily.</text>
</comment>
<dbReference type="CDD" id="cd00955">
    <property type="entry name" value="Transaldolase_like"/>
    <property type="match status" value="1"/>
</dbReference>
<evidence type="ECO:0000256" key="6">
    <source>
        <dbReference type="ARBA" id="ARBA00022490"/>
    </source>
</evidence>
<evidence type="ECO:0000256" key="10">
    <source>
        <dbReference type="ARBA" id="ARBA00048810"/>
    </source>
</evidence>
<keyword evidence="8 11" id="KW-0570">Pentose shunt</keyword>
<evidence type="ECO:0000256" key="8">
    <source>
        <dbReference type="ARBA" id="ARBA00023126"/>
    </source>
</evidence>
<dbReference type="InterPro" id="IPR004732">
    <property type="entry name" value="Transaldolase_2"/>
</dbReference>
<evidence type="ECO:0000256" key="11">
    <source>
        <dbReference type="HAMAP-Rule" id="MF_00493"/>
    </source>
</evidence>
<dbReference type="SUPFAM" id="SSF51569">
    <property type="entry name" value="Aldolase"/>
    <property type="match status" value="1"/>
</dbReference>
<organism evidence="12 13">
    <name type="scientific">Mucilaginibacter straminoryzae</name>
    <dbReference type="NCBI Taxonomy" id="2932774"/>
    <lineage>
        <taxon>Bacteria</taxon>
        <taxon>Pseudomonadati</taxon>
        <taxon>Bacteroidota</taxon>
        <taxon>Sphingobacteriia</taxon>
        <taxon>Sphingobacteriales</taxon>
        <taxon>Sphingobacteriaceae</taxon>
        <taxon>Mucilaginibacter</taxon>
    </lineage>
</organism>
<comment type="catalytic activity">
    <reaction evidence="10 11">
        <text>D-sedoheptulose 7-phosphate + D-glyceraldehyde 3-phosphate = D-erythrose 4-phosphate + beta-D-fructose 6-phosphate</text>
        <dbReference type="Rhea" id="RHEA:17053"/>
        <dbReference type="ChEBI" id="CHEBI:16897"/>
        <dbReference type="ChEBI" id="CHEBI:57483"/>
        <dbReference type="ChEBI" id="CHEBI:57634"/>
        <dbReference type="ChEBI" id="CHEBI:59776"/>
        <dbReference type="EC" id="2.2.1.2"/>
    </reaction>
</comment>
<keyword evidence="6 11" id="KW-0963">Cytoplasm</keyword>
<dbReference type="Gene3D" id="3.20.20.70">
    <property type="entry name" value="Aldolase class I"/>
    <property type="match status" value="1"/>
</dbReference>
<dbReference type="Pfam" id="PF00923">
    <property type="entry name" value="TAL_FSA"/>
    <property type="match status" value="1"/>
</dbReference>
<evidence type="ECO:0000313" key="13">
    <source>
        <dbReference type="Proteomes" id="UP001139450"/>
    </source>
</evidence>
<comment type="function">
    <text evidence="1 11">Transaldolase is important for the balance of metabolites in the pentose-phosphate pathway.</text>
</comment>
<dbReference type="InterPro" id="IPR001585">
    <property type="entry name" value="TAL/FSA"/>
</dbReference>
<name>A0A9X1X1C1_9SPHI</name>